<dbReference type="EMBL" id="CAJNON010000006">
    <property type="protein sequence ID" value="CAF0751459.1"/>
    <property type="molecule type" value="Genomic_DNA"/>
</dbReference>
<dbReference type="InterPro" id="IPR038991">
    <property type="entry name" value="CAAP1"/>
</dbReference>
<protein>
    <submittedName>
        <fullName evidence="2">Uncharacterized protein</fullName>
    </submittedName>
</protein>
<feature type="region of interest" description="Disordered" evidence="1">
    <location>
        <begin position="1037"/>
        <end position="1061"/>
    </location>
</feature>
<feature type="compositionally biased region" description="Low complexity" evidence="1">
    <location>
        <begin position="416"/>
        <end position="434"/>
    </location>
</feature>
<feature type="compositionally biased region" description="Basic and acidic residues" evidence="1">
    <location>
        <begin position="131"/>
        <end position="147"/>
    </location>
</feature>
<feature type="compositionally biased region" description="Basic residues" evidence="1">
    <location>
        <begin position="950"/>
        <end position="961"/>
    </location>
</feature>
<gene>
    <name evidence="2" type="ORF">VCS650_LOCUS1263</name>
</gene>
<feature type="compositionally biased region" description="Basic and acidic residues" evidence="1">
    <location>
        <begin position="981"/>
        <end position="991"/>
    </location>
</feature>
<feature type="compositionally biased region" description="Basic and acidic residues" evidence="1">
    <location>
        <begin position="614"/>
        <end position="626"/>
    </location>
</feature>
<dbReference type="OrthoDB" id="10064012at2759"/>
<comment type="caution">
    <text evidence="2">The sequence shown here is derived from an EMBL/GenBank/DDBJ whole genome shotgun (WGS) entry which is preliminary data.</text>
</comment>
<feature type="compositionally biased region" description="Low complexity" evidence="1">
    <location>
        <begin position="13"/>
        <end position="26"/>
    </location>
</feature>
<reference evidence="2" key="1">
    <citation type="submission" date="2021-02" db="EMBL/GenBank/DDBJ databases">
        <authorList>
            <person name="Nowell W R."/>
        </authorList>
    </citation>
    <scope>NUCLEOTIDE SEQUENCE</scope>
</reference>
<dbReference type="Proteomes" id="UP000663891">
    <property type="component" value="Unassembled WGS sequence"/>
</dbReference>
<feature type="region of interest" description="Disordered" evidence="1">
    <location>
        <begin position="1"/>
        <end position="161"/>
    </location>
</feature>
<proteinExistence type="predicted"/>
<evidence type="ECO:0000256" key="1">
    <source>
        <dbReference type="SAM" id="MobiDB-lite"/>
    </source>
</evidence>
<feature type="compositionally biased region" description="Polar residues" evidence="1">
    <location>
        <begin position="276"/>
        <end position="292"/>
    </location>
</feature>
<feature type="compositionally biased region" description="Polar residues" evidence="1">
    <location>
        <begin position="1"/>
        <end position="12"/>
    </location>
</feature>
<dbReference type="PANTHER" id="PTHR14740:SF3">
    <property type="entry name" value="CASPASE ACTIVITY AND APOPTOSIS INHIBITOR 1"/>
    <property type="match status" value="1"/>
</dbReference>
<feature type="region of interest" description="Disordered" evidence="1">
    <location>
        <begin position="272"/>
        <end position="292"/>
    </location>
</feature>
<feature type="compositionally biased region" description="Basic residues" evidence="1">
    <location>
        <begin position="27"/>
        <end position="45"/>
    </location>
</feature>
<dbReference type="AlphaFoldDB" id="A0A813PJJ0"/>
<dbReference type="GO" id="GO:0042981">
    <property type="term" value="P:regulation of apoptotic process"/>
    <property type="evidence" value="ECO:0007669"/>
    <property type="project" value="InterPro"/>
</dbReference>
<dbReference type="Pfam" id="PF15335">
    <property type="entry name" value="CAAP1"/>
    <property type="match status" value="1"/>
</dbReference>
<name>A0A813PJJ0_9BILA</name>
<evidence type="ECO:0000313" key="3">
    <source>
        <dbReference type="Proteomes" id="UP000663891"/>
    </source>
</evidence>
<accession>A0A813PJJ0</accession>
<feature type="region of interest" description="Disordered" evidence="1">
    <location>
        <begin position="734"/>
        <end position="757"/>
    </location>
</feature>
<feature type="compositionally biased region" description="Basic and acidic residues" evidence="1">
    <location>
        <begin position="564"/>
        <end position="578"/>
    </location>
</feature>
<feature type="region of interest" description="Disordered" evidence="1">
    <location>
        <begin position="890"/>
        <end position="1004"/>
    </location>
</feature>
<feature type="compositionally biased region" description="Basic residues" evidence="1">
    <location>
        <begin position="1044"/>
        <end position="1059"/>
    </location>
</feature>
<sequence length="1123" mass="127133">MGTDSKTGTHQPSSKVTVVSSSSSSKNIKKKKTKASHHKSKHNKQTRSESSSSRSSDEYGRNIPSSSSKKSSNKTKNSKDKPKSTSTNETRNNEKKSSNNNNNKKKSQRSKRDSSGSSSKRNNPTRSRTRSRSERSSDRSSSRETPTRYRHKNSLRRSNSNMQNVYAPMTHSNFPPNMPRHYLPPGMHPRGGRMPPFMASPMMGGPPMRTNMNRRSGGNGPPQSLLGGYRPPSNNFRGRGGGGGGGGGGGRGGAMNNPDYVHDMLNMLQQQQNNQKPGSQKFANPNNPNNRFYQQFQDNYKKISSGQKISNLYQASFPVQHIPREMRFNFRLLGRNIFTASDEEAEEQAANAANPPEKRSKQRRESSSSSDSDSDDNNRRKHRNNDDNDDEDQKPTSKLRSSPVYKQFNEQKRSSTKNNRNRTTSTATTQHSKSGAPSHENLQDQANFNSLLAGIMQNNSAEMLANTLVNAAAAANHNKRERSRKQQEEVQKFKTYARFQQRQAAAGGVVPASNVEEVEKKIHGLARRLQMKTIGLHDDYESQGMKRSNESSPTSENNEHRHRSSDSSSDRSKDKDGGSDASTNSQRQRKLKKKNLRANKKLNANGQLIGSSDSEQHRSDGNDSDRSMLNLNEDLKPIGYYIKDRERMLHEMFRCVRGHKLQAILPDVLKTRSLDEIKAKCLDQLDILSKKRIRTILLAQPMTSSSGTEDSTDEDEQDLFSLYPHLKSSLDVTNNNAPNAAVANTTTPPADNTKKSLPNSKFRPMQAVSEHFPPVHNSLSAPVVVGGDEDVNDYYEGFKQIKKLASLRRNQQDDEFLPFPDQSGKLLPSIGSTTARFEFKPITGLTHSQQAHLIARRAANRQQQQQAEVRQELEDLLDIDDFVLPDGDRPLSAAELSGREQRRYGLPPRLHHKIPAGPPKKGSLGDLLKQKNTQSGERSPSPMIDERNFKQQRRRRRRQRSRSLSSTGSAQWSRSSSLSNNDDRLSRHSSREMTPLNDKSEKVIEDDITDMNDLSKLLDLNEEDELLLLQIEVEQEERNMRREEKRRRKEEKKTKKLDKKTKLLSNHDEQTLIQERLNDLIQQCLNDLIENINYQDENKINSKRIFDHDDDELSKRIKLDEIN</sequence>
<feature type="compositionally biased region" description="Low complexity" evidence="1">
    <location>
        <begin position="734"/>
        <end position="751"/>
    </location>
</feature>
<dbReference type="PANTHER" id="PTHR14740">
    <property type="entry name" value="CASPASE ACTIVITY AND APOPTOSIS INHIBITOR 1"/>
    <property type="match status" value="1"/>
</dbReference>
<feature type="compositionally biased region" description="Low complexity" evidence="1">
    <location>
        <begin position="115"/>
        <end position="126"/>
    </location>
</feature>
<organism evidence="2 3">
    <name type="scientific">Adineta steineri</name>
    <dbReference type="NCBI Taxonomy" id="433720"/>
    <lineage>
        <taxon>Eukaryota</taxon>
        <taxon>Metazoa</taxon>
        <taxon>Spiralia</taxon>
        <taxon>Gnathifera</taxon>
        <taxon>Rotifera</taxon>
        <taxon>Eurotatoria</taxon>
        <taxon>Bdelloidea</taxon>
        <taxon>Adinetida</taxon>
        <taxon>Adinetidae</taxon>
        <taxon>Adineta</taxon>
    </lineage>
</organism>
<feature type="region of interest" description="Disordered" evidence="1">
    <location>
        <begin position="538"/>
        <end position="630"/>
    </location>
</feature>
<feature type="compositionally biased region" description="Basic residues" evidence="1">
    <location>
        <begin position="587"/>
        <end position="600"/>
    </location>
</feature>
<feature type="compositionally biased region" description="Basic and acidic residues" evidence="1">
    <location>
        <begin position="356"/>
        <end position="366"/>
    </location>
</feature>
<feature type="region of interest" description="Disordered" evidence="1">
    <location>
        <begin position="343"/>
        <end position="441"/>
    </location>
</feature>
<evidence type="ECO:0000313" key="2">
    <source>
        <dbReference type="EMBL" id="CAF0751459.1"/>
    </source>
</evidence>
<feature type="compositionally biased region" description="Gly residues" evidence="1">
    <location>
        <begin position="238"/>
        <end position="253"/>
    </location>
</feature>
<feature type="region of interest" description="Disordered" evidence="1">
    <location>
        <begin position="213"/>
        <end position="259"/>
    </location>
</feature>